<keyword evidence="4 6" id="KW-0862">Zinc</keyword>
<dbReference type="InterPro" id="IPR011976">
    <property type="entry name" value="Pept_M3B_oligopep-rel"/>
</dbReference>
<dbReference type="SUPFAM" id="SSF55486">
    <property type="entry name" value="Metalloproteases ('zincins'), catalytic domain"/>
    <property type="match status" value="1"/>
</dbReference>
<dbReference type="GO" id="GO:0006508">
    <property type="term" value="P:proteolysis"/>
    <property type="evidence" value="ECO:0007669"/>
    <property type="project" value="UniProtKB-KW"/>
</dbReference>
<dbReference type="CDD" id="cd09606">
    <property type="entry name" value="M3B_PepF"/>
    <property type="match status" value="1"/>
</dbReference>
<dbReference type="Proteomes" id="UP000005113">
    <property type="component" value="Unassembled WGS sequence"/>
</dbReference>
<dbReference type="PANTHER" id="PTHR11804:SF28">
    <property type="entry name" value="OLIGOENDOPEPTIDASE F"/>
    <property type="match status" value="1"/>
</dbReference>
<dbReference type="RefSeq" id="WP_002656760.1">
    <property type="nucleotide sequence ID" value="NZ_JH719942.1"/>
</dbReference>
<evidence type="ECO:0000313" key="8">
    <source>
        <dbReference type="EMBL" id="EJF52076.1"/>
    </source>
</evidence>
<keyword evidence="5 6" id="KW-0482">Metalloprotease</keyword>
<dbReference type="GO" id="GO:0004222">
    <property type="term" value="F:metalloendopeptidase activity"/>
    <property type="evidence" value="ECO:0007669"/>
    <property type="project" value="InterPro"/>
</dbReference>
<comment type="similarity">
    <text evidence="6">Belongs to the peptidase M3 family.</text>
</comment>
<name>J0XT30_9BACT</name>
<accession>J0XT30</accession>
<organism evidence="8 9">
    <name type="scientific">Saprospira grandis DSM 2844</name>
    <dbReference type="NCBI Taxonomy" id="694433"/>
    <lineage>
        <taxon>Bacteria</taxon>
        <taxon>Pseudomonadati</taxon>
        <taxon>Bacteroidota</taxon>
        <taxon>Saprospiria</taxon>
        <taxon>Saprospirales</taxon>
        <taxon>Saprospiraceae</taxon>
        <taxon>Saprospira</taxon>
    </lineage>
</organism>
<evidence type="ECO:0000259" key="7">
    <source>
        <dbReference type="Pfam" id="PF01432"/>
    </source>
</evidence>
<dbReference type="OrthoDB" id="9762795at2"/>
<protein>
    <submittedName>
        <fullName evidence="8">Oligoendopeptidase, M3 family</fullName>
    </submittedName>
</protein>
<dbReference type="InterPro" id="IPR001567">
    <property type="entry name" value="Pept_M3A_M3B_dom"/>
</dbReference>
<evidence type="ECO:0000256" key="3">
    <source>
        <dbReference type="ARBA" id="ARBA00022801"/>
    </source>
</evidence>
<reference evidence="9" key="1">
    <citation type="journal article" date="2012" name="Stand. Genomic Sci.">
        <title>Permanent draft genome sequence of the gliding predator Saprospira grandis strain Sa g1 (= HR1).</title>
        <authorList>
            <person name="Mavromatis K."/>
            <person name="Chertkov O."/>
            <person name="Lapidus A."/>
            <person name="Nolan M."/>
            <person name="Lucas S."/>
            <person name="Tice H."/>
            <person name="Del Rio T.G."/>
            <person name="Cheng J.F."/>
            <person name="Han C."/>
            <person name="Tapia R."/>
            <person name="Bruce D."/>
            <person name="Goodwin L.A."/>
            <person name="Pitluck S."/>
            <person name="Huntemann M."/>
            <person name="Liolios K."/>
            <person name="Pagani I."/>
            <person name="Ivanova N."/>
            <person name="Mikhailova N."/>
            <person name="Pati A."/>
            <person name="Chen A."/>
            <person name="Palaniappan K."/>
            <person name="Land M."/>
            <person name="Brambilla E.M."/>
            <person name="Rohde M."/>
            <person name="Spring S."/>
            <person name="Goker M."/>
            <person name="Detter J.C."/>
            <person name="Bristow J."/>
            <person name="Eisen J.A."/>
            <person name="Markowitz V."/>
            <person name="Hugenholtz P."/>
            <person name="Kyrpides N.C."/>
            <person name="Klenk H.P."/>
            <person name="Woyke T."/>
        </authorList>
    </citation>
    <scope>NUCLEOTIDE SEQUENCE [LARGE SCALE GENOMIC DNA]</scope>
    <source>
        <strain evidence="9">DSM 2844</strain>
    </source>
</reference>
<dbReference type="Gene3D" id="1.10.1370.30">
    <property type="match status" value="1"/>
</dbReference>
<evidence type="ECO:0000256" key="2">
    <source>
        <dbReference type="ARBA" id="ARBA00022723"/>
    </source>
</evidence>
<gene>
    <name evidence="8" type="ORF">SapgrDRAFT_0329</name>
</gene>
<dbReference type="NCBIfam" id="TIGR02289">
    <property type="entry name" value="M3_not_pepF"/>
    <property type="match status" value="1"/>
</dbReference>
<dbReference type="MEROPS" id="M03.010"/>
<evidence type="ECO:0000256" key="6">
    <source>
        <dbReference type="RuleBase" id="RU003435"/>
    </source>
</evidence>
<feature type="domain" description="Peptidase M3A/M3B catalytic" evidence="7">
    <location>
        <begin position="168"/>
        <end position="537"/>
    </location>
</feature>
<dbReference type="PANTHER" id="PTHR11804">
    <property type="entry name" value="PROTEASE M3 THIMET OLIGOPEPTIDASE-RELATED"/>
    <property type="match status" value="1"/>
</dbReference>
<evidence type="ECO:0000256" key="5">
    <source>
        <dbReference type="ARBA" id="ARBA00023049"/>
    </source>
</evidence>
<comment type="cofactor">
    <cofactor evidence="6">
        <name>Zn(2+)</name>
        <dbReference type="ChEBI" id="CHEBI:29105"/>
    </cofactor>
    <text evidence="6">Binds 1 zinc ion.</text>
</comment>
<dbReference type="GO" id="GO:0046872">
    <property type="term" value="F:metal ion binding"/>
    <property type="evidence" value="ECO:0007669"/>
    <property type="project" value="UniProtKB-UniRule"/>
</dbReference>
<dbReference type="GO" id="GO:0006518">
    <property type="term" value="P:peptide metabolic process"/>
    <property type="evidence" value="ECO:0007669"/>
    <property type="project" value="TreeGrafter"/>
</dbReference>
<keyword evidence="1 6" id="KW-0645">Protease</keyword>
<evidence type="ECO:0000256" key="1">
    <source>
        <dbReference type="ARBA" id="ARBA00022670"/>
    </source>
</evidence>
<dbReference type="HOGENOM" id="CLU_030403_1_0_10"/>
<evidence type="ECO:0000313" key="9">
    <source>
        <dbReference type="Proteomes" id="UP000005113"/>
    </source>
</evidence>
<proteinExistence type="inferred from homology"/>
<evidence type="ECO:0000256" key="4">
    <source>
        <dbReference type="ARBA" id="ARBA00022833"/>
    </source>
</evidence>
<keyword evidence="3 6" id="KW-0378">Hydrolase</keyword>
<dbReference type="EMBL" id="JH719942">
    <property type="protein sequence ID" value="EJF52076.1"/>
    <property type="molecule type" value="Genomic_DNA"/>
</dbReference>
<dbReference type="Pfam" id="PF01432">
    <property type="entry name" value="Peptidase_M3"/>
    <property type="match status" value="1"/>
</dbReference>
<keyword evidence="2 6" id="KW-0479">Metal-binding</keyword>
<sequence>MQFKDFPYQRPELEQIKSEYQALITAFEAAPTAQDAIAIRQQILDTSLRFSGPYNLASVRHSIDTRDAFYQEEKSFFNQAAPELSALSNAFSKALLASPHKAEMAEQLGQHLFNLEEMALKTFQPEIIEDLKEQNRLSTRYQEIKAQAQIEFEGETYNLSTLSPLELSTDRARRKGAQTAKWEYYDSISEEVEDIFDQLVKLRHKMAQKLGYENYIELGYARMARSDYGPQEVAKFRKQIEEQVVPLAQTLYKKQAERIGIDKMEFYDFALEFLDGNPTPKGDADWMVQQADQMYSELSAETKEFFRFMQDKGLLELASKDGKRNGGYCTYFREHQAPFIFSNFNGSAHDFTVLTHEAGHAFQCYLTGRSGADPDYIWPTYEACEIHSMSMEFFSWPWVEQFFKEDSEKFKLAHLGGAVTFLPYGAAVDEFQHLVYEHPEWTPAQRNAAWLELEERYMPHLKSSESGQPFLQRGGYWQRQTHIFASPFYYIDYVLAQICAFQFWDRQLQAPEKAWSDYIKLCETGGRHSFLKLLEIADLQSPFLPDTVEKALRPVRAFLAQK</sequence>
<dbReference type="InterPro" id="IPR045090">
    <property type="entry name" value="Pept_M3A_M3B"/>
</dbReference>
<dbReference type="AlphaFoldDB" id="J0XT30"/>